<keyword evidence="1" id="KW-0489">Methyltransferase</keyword>
<dbReference type="Gene3D" id="3.40.50.150">
    <property type="entry name" value="Vaccinia Virus protein VP39"/>
    <property type="match status" value="1"/>
</dbReference>
<dbReference type="GO" id="GO:0032259">
    <property type="term" value="P:methylation"/>
    <property type="evidence" value="ECO:0007669"/>
    <property type="project" value="UniProtKB-KW"/>
</dbReference>
<dbReference type="Pfam" id="PF04672">
    <property type="entry name" value="Methyltransf_19"/>
    <property type="match status" value="1"/>
</dbReference>
<dbReference type="InterPro" id="IPR006764">
    <property type="entry name" value="SAM_dep_MeTrfase_SAV2177_type"/>
</dbReference>
<dbReference type="EMBL" id="JBITPR010000064">
    <property type="protein sequence ID" value="MFI7875971.1"/>
    <property type="molecule type" value="Genomic_DNA"/>
</dbReference>
<dbReference type="GO" id="GO:0008168">
    <property type="term" value="F:methyltransferase activity"/>
    <property type="evidence" value="ECO:0007669"/>
    <property type="project" value="UniProtKB-KW"/>
</dbReference>
<keyword evidence="2" id="KW-1185">Reference proteome</keyword>
<name>A0ABW8BLQ4_9ACTN</name>
<dbReference type="InterPro" id="IPR029063">
    <property type="entry name" value="SAM-dependent_MTases_sf"/>
</dbReference>
<dbReference type="PIRSF" id="PIRSF017393">
    <property type="entry name" value="MTase_SAV2177"/>
    <property type="match status" value="1"/>
</dbReference>
<organism evidence="1 2">
    <name type="scientific">Streptomyces salinarius</name>
    <dbReference type="NCBI Taxonomy" id="2762598"/>
    <lineage>
        <taxon>Bacteria</taxon>
        <taxon>Bacillati</taxon>
        <taxon>Actinomycetota</taxon>
        <taxon>Actinomycetes</taxon>
        <taxon>Kitasatosporales</taxon>
        <taxon>Streptomycetaceae</taxon>
        <taxon>Streptomyces</taxon>
    </lineage>
</organism>
<dbReference type="RefSeq" id="WP_233645403.1">
    <property type="nucleotide sequence ID" value="NZ_JBITPR010000064.1"/>
</dbReference>
<dbReference type="EC" id="2.1.1.-" evidence="1"/>
<dbReference type="SUPFAM" id="SSF53335">
    <property type="entry name" value="S-adenosyl-L-methionine-dependent methyltransferases"/>
    <property type="match status" value="1"/>
</dbReference>
<dbReference type="Proteomes" id="UP001614264">
    <property type="component" value="Unassembled WGS sequence"/>
</dbReference>
<comment type="caution">
    <text evidence="1">The sequence shown here is derived from an EMBL/GenBank/DDBJ whole genome shotgun (WGS) entry which is preliminary data.</text>
</comment>
<keyword evidence="1" id="KW-0808">Transferase</keyword>
<evidence type="ECO:0000313" key="1">
    <source>
        <dbReference type="EMBL" id="MFI7875971.1"/>
    </source>
</evidence>
<protein>
    <submittedName>
        <fullName evidence="1">SAM-dependent methyltransferase</fullName>
        <ecNumber evidence="1">2.1.1.-</ecNumber>
    </submittedName>
</protein>
<gene>
    <name evidence="1" type="ORF">AB4829_35930</name>
</gene>
<reference evidence="1 2" key="1">
    <citation type="submission" date="2024-07" db="EMBL/GenBank/DDBJ databases">
        <title>Whole genome sequencing of Prodigiosin pigment-producing Streptomyces salinarius isolated from rhizosphere soil of Arachis hypogaea.</title>
        <authorList>
            <person name="Vidhya A."/>
            <person name="Ramya S."/>
        </authorList>
    </citation>
    <scope>NUCLEOTIDE SEQUENCE [LARGE SCALE GENOMIC DNA]</scope>
    <source>
        <strain evidence="1 2">VRMG2420</strain>
    </source>
</reference>
<proteinExistence type="predicted"/>
<accession>A0ABW8BLQ4</accession>
<evidence type="ECO:0000313" key="2">
    <source>
        <dbReference type="Proteomes" id="UP001614264"/>
    </source>
</evidence>
<sequence>MATEEKEQLLDETAGDRPSACRIYGSLIGGDTVLDVDQGALARLLTINPGTPTVARENRQFMLRAARTLAARYGVEQFLDLGCAFPTEDSPNLHEVVRAEQPGARVVYVDVEDEAVAAWRDRLDGAKDVVAVRGAVQDPEGVLGDPRVRAVLDFTRPVALVLTGVFPFVSDADDPWALLGRFRDATCPGSYLVLSHALTSEDWPQGAEEVLRLYREEIQPMYPRPEREVLRFFEGYDLLEPGVVSTPAWRPDEPVAPELVAFKRAVAGVGRRL</sequence>